<dbReference type="InterPro" id="IPR013783">
    <property type="entry name" value="Ig-like_fold"/>
</dbReference>
<dbReference type="Gene3D" id="2.60.40.10">
    <property type="entry name" value="Immunoglobulins"/>
    <property type="match status" value="1"/>
</dbReference>
<dbReference type="Pfam" id="PF01833">
    <property type="entry name" value="TIG"/>
    <property type="match status" value="1"/>
</dbReference>
<dbReference type="SUPFAM" id="SSF81296">
    <property type="entry name" value="E set domains"/>
    <property type="match status" value="1"/>
</dbReference>
<reference evidence="4 5" key="1">
    <citation type="submission" date="2018-03" db="EMBL/GenBank/DDBJ databases">
        <title>Mesoflavibacter sp. HG37 and Mesoflavibacter sp. HG96 sp.nov., two marine bacteria isolated from seawater of Western Pacific Ocean.</title>
        <authorList>
            <person name="Cheng H."/>
            <person name="Wu Y.-H."/>
            <person name="Guo L.-L."/>
            <person name="Xu X.-W."/>
        </authorList>
    </citation>
    <scope>NUCLEOTIDE SEQUENCE [LARGE SCALE GENOMIC DNA]</scope>
    <source>
        <strain evidence="4 5">KCTC 42117</strain>
    </source>
</reference>
<feature type="signal peptide" evidence="1">
    <location>
        <begin position="1"/>
        <end position="20"/>
    </location>
</feature>
<accession>A0A2T1NAP8</accession>
<comment type="caution">
    <text evidence="4">The sequence shown here is derived from an EMBL/GenBank/DDBJ whole genome shotgun (WGS) entry which is preliminary data.</text>
</comment>
<organism evidence="4 5">
    <name type="scientific">Mesoflavibacter zeaxanthinifaciens subsp. sabulilitoris</name>
    <dbReference type="NCBI Taxonomy" id="1520893"/>
    <lineage>
        <taxon>Bacteria</taxon>
        <taxon>Pseudomonadati</taxon>
        <taxon>Bacteroidota</taxon>
        <taxon>Flavobacteriia</taxon>
        <taxon>Flavobacteriales</taxon>
        <taxon>Flavobacteriaceae</taxon>
        <taxon>Mesoflavibacter</taxon>
    </lineage>
</organism>
<name>A0A2T1NAP8_9FLAO</name>
<evidence type="ECO:0000256" key="1">
    <source>
        <dbReference type="SAM" id="SignalP"/>
    </source>
</evidence>
<protein>
    <submittedName>
        <fullName evidence="4">Uncharacterized protein</fullName>
    </submittedName>
</protein>
<dbReference type="NCBIfam" id="TIGR04131">
    <property type="entry name" value="Bac_Flav_CTERM"/>
    <property type="match status" value="1"/>
</dbReference>
<feature type="domain" description="IPT/TIG" evidence="3">
    <location>
        <begin position="26"/>
        <end position="96"/>
    </location>
</feature>
<dbReference type="Pfam" id="PF13585">
    <property type="entry name" value="CHU_C"/>
    <property type="match status" value="1"/>
</dbReference>
<proteinExistence type="predicted"/>
<dbReference type="PROSITE" id="PS51257">
    <property type="entry name" value="PROKAR_LIPOPROTEIN"/>
    <property type="match status" value="1"/>
</dbReference>
<dbReference type="OrthoDB" id="1447704at2"/>
<keyword evidence="1" id="KW-0732">Signal</keyword>
<evidence type="ECO:0000259" key="3">
    <source>
        <dbReference type="Pfam" id="PF01833"/>
    </source>
</evidence>
<evidence type="ECO:0000313" key="4">
    <source>
        <dbReference type="EMBL" id="PSG89217.1"/>
    </source>
</evidence>
<evidence type="ECO:0000313" key="5">
    <source>
        <dbReference type="Proteomes" id="UP000238430"/>
    </source>
</evidence>
<evidence type="ECO:0000259" key="2">
    <source>
        <dbReference type="Pfam" id="PF00932"/>
    </source>
</evidence>
<dbReference type="Pfam" id="PF00932">
    <property type="entry name" value="LTD"/>
    <property type="match status" value="1"/>
</dbReference>
<dbReference type="InterPro" id="IPR014756">
    <property type="entry name" value="Ig_E-set"/>
</dbReference>
<dbReference type="InterPro" id="IPR026341">
    <property type="entry name" value="T9SS_type_B"/>
</dbReference>
<dbReference type="RefSeq" id="WP_106679287.1">
    <property type="nucleotide sequence ID" value="NZ_JACHWV010000003.1"/>
</dbReference>
<feature type="domain" description="LTD" evidence="2">
    <location>
        <begin position="110"/>
        <end position="217"/>
    </location>
</feature>
<dbReference type="AlphaFoldDB" id="A0A2T1NAP8"/>
<gene>
    <name evidence="4" type="ORF">C7H61_09695</name>
</gene>
<feature type="chain" id="PRO_5015672762" evidence="1">
    <location>
        <begin position="21"/>
        <end position="1112"/>
    </location>
</feature>
<dbReference type="EMBL" id="PXOT01000024">
    <property type="protein sequence ID" value="PSG89217.1"/>
    <property type="molecule type" value="Genomic_DNA"/>
</dbReference>
<dbReference type="Proteomes" id="UP000238430">
    <property type="component" value="Unassembled WGS sequence"/>
</dbReference>
<keyword evidence="5" id="KW-1185">Reference proteome</keyword>
<sequence>MKHIYFLLALIVLSSNTLLATSCPDPIINTINPSSGPANTLITINGSNFSTTSQITIDGISATYNIIDNTHIEVFIPTGTNGLSDLIINTSGGCSTTAATQINVLDSSCNTSEIYISEIYDSEPGSYGVIELYNPSNTTVTLDGIYDIERYGDIGNATPSITVPLVNTIGPQQTYILQMGSNGNTCSVSADESVGSGFNDNDEFKLLKNGVVIDAVEALNERGYSFIRNPNAIAPISIFNASDWSISGTEDCSDLDSHTTNFNNSNPTITHPNSQTICDNSNISFTTNVDTGSYTYQWFTLNSVGVWVPLNNDSIFSGVNTNTLSITNAPTALDNSQYYCQMVSTDCNLYSNTAQLYILNPQVDTLSDQTVCQDYTLPTLTNGNYFTGSNGSGTMLNAGDVIATSQTIYIYNEIGTSPNTCSNESSFTVTVSGNPNVDTISDQTVCQDYTLPTLTNGNYFSGANGSGTMLNAGDVIATSQTIYIYNEIGTAPNTCSNESSFTVTVSGNPPVDTISDQTVCQDYTLPTLTNGNYFSGANGSGTMLNAGDIISTSQTIYIYNEIGTAPNTCSNESSFTVTISGNPPVDTISDQTVCQDYTLPTLTNGNYFSGANGSGTMLNSGDIISTSQTIYIYNEIGTAPNTCSNESSFTVTVSGNPPVDTLSDQTVCQDYTLPTLTNGNYFSGANGSGTMLNAGDVISTSQTIYIYNEIGTAPNTCSNESSFTVTISGNPQVDTLSDQTVCQDYTLPTLTNGNYFSGANGSGTMLNAGDIISTSQTIYIYNEIGTAPNTCSNESSFTVTISGNPPVDTISDQTVCQDYTLPTLTNGNYFSGANGSGTMLNAGDVISTSQTIYIYNEIGTAPNTCSNESSFTVTISGNPSVDTIADQTVCQDYTLPTLTNGNYFSGANGSGTMLNAGDVISTSQTIYIYNEIGTAPNTCSNESSFTVTVLNIDFTLDQNNITIIEDTITVSMSDNTIFYEYSLDNTTYQNSNIFSNLSNGTYTLFVRDINGCVVRQLNFDINVSVVNELFIPKYFTPNGDAYNQVWQIIDPNQIIKEIYIFDRYGKLLKQVSTVHLSWNGMYNGNVLPTNDYWYLINLKSGEQLKGHFTLKR</sequence>
<dbReference type="InterPro" id="IPR002909">
    <property type="entry name" value="IPT_dom"/>
</dbReference>
<dbReference type="InterPro" id="IPR001322">
    <property type="entry name" value="Lamin_tail_dom"/>
</dbReference>